<dbReference type="Pfam" id="PF01345">
    <property type="entry name" value="DUF11"/>
    <property type="match status" value="1"/>
</dbReference>
<name>A0ABT4BVM7_9FIRM</name>
<evidence type="ECO:0000313" key="4">
    <source>
        <dbReference type="Proteomes" id="UP001082703"/>
    </source>
</evidence>
<dbReference type="PANTHER" id="PTHR34819">
    <property type="entry name" value="LARGE CYSTEINE-RICH PERIPLASMIC PROTEIN OMCB"/>
    <property type="match status" value="1"/>
</dbReference>
<dbReference type="InterPro" id="IPR047589">
    <property type="entry name" value="DUF11_rpt"/>
</dbReference>
<dbReference type="InterPro" id="IPR051172">
    <property type="entry name" value="Chlamydia_OmcB"/>
</dbReference>
<sequence>MIDARETASPAPFATDATAVGFTAVHAGAEPRPIQVTSNVVITDVVKAVVDKTADKEFAEPGDEIQYTVTFRNYSSVDLYGVKIVDDISPKTTLVPDTVVPVPQAGETLETGVSVTSPNESVAGRVPKGRSARLAYKVTVNAGATGDMISKASAIIQFRDRKGNEYSGSTDPNITKTTILAPDLQIVESADKTFVTENNEEVVYTLVVRNTGTVKITNITVTSPLSDGMTYRQNSTLKKDTNQFVNADPALGIPIGDLNPEESYQIQFSVTVSL</sequence>
<feature type="domain" description="DUF7927" evidence="2">
    <location>
        <begin position="52"/>
        <end position="148"/>
    </location>
</feature>
<keyword evidence="4" id="KW-1185">Reference proteome</keyword>
<dbReference type="InterPro" id="IPR057687">
    <property type="entry name" value="DUF7927"/>
</dbReference>
<evidence type="ECO:0000259" key="2">
    <source>
        <dbReference type="Pfam" id="PF25549"/>
    </source>
</evidence>
<reference evidence="3 4" key="1">
    <citation type="submission" date="2022-11" db="EMBL/GenBank/DDBJ databases">
        <authorList>
            <person name="Caiyu Z."/>
        </authorList>
    </citation>
    <scope>NUCLEOTIDE SEQUENCE [LARGE SCALE GENOMIC DNA]</scope>
    <source>
        <strain evidence="3 4">YR-4</strain>
    </source>
</reference>
<comment type="caution">
    <text evidence="3">The sequence shown here is derived from an EMBL/GenBank/DDBJ whole genome shotgun (WGS) entry which is preliminary data.</text>
</comment>
<dbReference type="InterPro" id="IPR001434">
    <property type="entry name" value="OmcB-like_DUF11"/>
</dbReference>
<evidence type="ECO:0000259" key="1">
    <source>
        <dbReference type="Pfam" id="PF01345"/>
    </source>
</evidence>
<accession>A0ABT4BVM7</accession>
<proteinExistence type="predicted"/>
<gene>
    <name evidence="3" type="ORF">OUY18_11845</name>
</gene>
<dbReference type="EMBL" id="JAPOHA010000013">
    <property type="protein sequence ID" value="MCY1714944.1"/>
    <property type="molecule type" value="Genomic_DNA"/>
</dbReference>
<organism evidence="3 4">
    <name type="scientific">Caproiciproducens galactitolivorans</name>
    <dbReference type="NCBI Taxonomy" id="642589"/>
    <lineage>
        <taxon>Bacteria</taxon>
        <taxon>Bacillati</taxon>
        <taxon>Bacillota</taxon>
        <taxon>Clostridia</taxon>
        <taxon>Eubacteriales</taxon>
        <taxon>Acutalibacteraceae</taxon>
        <taxon>Caproiciproducens</taxon>
    </lineage>
</organism>
<dbReference type="NCBIfam" id="TIGR01451">
    <property type="entry name" value="B_ant_repeat"/>
    <property type="match status" value="2"/>
</dbReference>
<evidence type="ECO:0000313" key="3">
    <source>
        <dbReference type="EMBL" id="MCY1714944.1"/>
    </source>
</evidence>
<protein>
    <submittedName>
        <fullName evidence="3">DUF11 domain-containing protein</fullName>
    </submittedName>
</protein>
<dbReference type="Gene3D" id="2.60.40.740">
    <property type="match status" value="1"/>
</dbReference>
<dbReference type="RefSeq" id="WP_268059004.1">
    <property type="nucleotide sequence ID" value="NZ_JAPOHA010000013.1"/>
</dbReference>
<dbReference type="Pfam" id="PF25549">
    <property type="entry name" value="DUF7927"/>
    <property type="match status" value="1"/>
</dbReference>
<feature type="domain" description="DUF11" evidence="1">
    <location>
        <begin position="183"/>
        <end position="272"/>
    </location>
</feature>
<dbReference type="Proteomes" id="UP001082703">
    <property type="component" value="Unassembled WGS sequence"/>
</dbReference>
<dbReference type="PANTHER" id="PTHR34819:SF3">
    <property type="entry name" value="CELL SURFACE PROTEIN"/>
    <property type="match status" value="1"/>
</dbReference>